<dbReference type="AlphaFoldDB" id="Q6IM11"/>
<gene>
    <name evidence="1" type="ORF">HDC07857</name>
</gene>
<dbReference type="EMBL" id="BK001855">
    <property type="protein sequence ID" value="DAA02701.1"/>
    <property type="molecule type" value="Genomic_DNA"/>
</dbReference>
<sequence length="113" mass="12074">MPSPPACLFRLYRPPTFPRPVFRPVFPALSAACSLASNVALSAGVENSSRVGCLKCQSMRRMIKKFLSCPAACPGTGARSAEGTSRTIHPEHPVPLKGALCLRLQLLVDVNPS</sequence>
<name>Q6IM11_DROME</name>
<reference evidence="1" key="1">
    <citation type="journal article" date="2003" name="Genome Biol.">
        <title>An integrated gene annotation and transcriptional profiling approach towards the full gene content of the Drosophila genome.</title>
        <authorList>
            <person name="Hild M."/>
            <person name="Beckmann B."/>
            <person name="Haas S.A."/>
            <person name="Koch B."/>
            <person name="Solovyev V."/>
            <person name="Busold C."/>
            <person name="Fellenberg K."/>
            <person name="Boutros M."/>
            <person name="Vingron M."/>
            <person name="Sauer F."/>
            <person name="Hoheisel J.D."/>
            <person name="Paro R."/>
        </authorList>
    </citation>
    <scope>NUCLEOTIDE SEQUENCE</scope>
</reference>
<proteinExistence type="predicted"/>
<evidence type="ECO:0000313" key="1">
    <source>
        <dbReference type="EMBL" id="DAA02701.1"/>
    </source>
</evidence>
<accession>Q6IM11</accession>
<organism evidence="1">
    <name type="scientific">Drosophila melanogaster</name>
    <name type="common">Fruit fly</name>
    <dbReference type="NCBI Taxonomy" id="7227"/>
    <lineage>
        <taxon>Eukaryota</taxon>
        <taxon>Metazoa</taxon>
        <taxon>Ecdysozoa</taxon>
        <taxon>Arthropoda</taxon>
        <taxon>Hexapoda</taxon>
        <taxon>Insecta</taxon>
        <taxon>Pterygota</taxon>
        <taxon>Neoptera</taxon>
        <taxon>Endopterygota</taxon>
        <taxon>Diptera</taxon>
        <taxon>Brachycera</taxon>
        <taxon>Muscomorpha</taxon>
        <taxon>Ephydroidea</taxon>
        <taxon>Drosophilidae</taxon>
        <taxon>Drosophila</taxon>
        <taxon>Sophophora</taxon>
    </lineage>
</organism>
<protein>
    <submittedName>
        <fullName evidence="1">HDC07857</fullName>
    </submittedName>
</protein>